<dbReference type="Gene3D" id="3.40.50.1010">
    <property type="entry name" value="5'-nuclease"/>
    <property type="match status" value="1"/>
</dbReference>
<reference evidence="1 2" key="1">
    <citation type="journal article" date="2014" name="PLoS Genet.">
        <title>Phylogenetically driven sequencing of extremely halophilic archaea reveals strategies for static and dynamic osmo-response.</title>
        <authorList>
            <person name="Becker E.A."/>
            <person name="Seitzer P.M."/>
            <person name="Tritt A."/>
            <person name="Larsen D."/>
            <person name="Krusor M."/>
            <person name="Yao A.I."/>
            <person name="Wu D."/>
            <person name="Madern D."/>
            <person name="Eisen J.A."/>
            <person name="Darling A.E."/>
            <person name="Facciotti M.T."/>
        </authorList>
    </citation>
    <scope>NUCLEOTIDE SEQUENCE [LARGE SCALE GENOMIC DNA]</scope>
    <source>
        <strain evidence="1 2">JCM 14848</strain>
    </source>
</reference>
<dbReference type="InterPro" id="IPR029060">
    <property type="entry name" value="PIN-like_dom_sf"/>
</dbReference>
<dbReference type="Pfam" id="PF11848">
    <property type="entry name" value="DUF3368"/>
    <property type="match status" value="1"/>
</dbReference>
<evidence type="ECO:0000313" key="1">
    <source>
        <dbReference type="EMBL" id="ELZ27049.1"/>
    </source>
</evidence>
<dbReference type="RefSeq" id="WP_008388886.1">
    <property type="nucleotide sequence ID" value="NZ_AOIV01000041.1"/>
</dbReference>
<proteinExistence type="predicted"/>
<dbReference type="SUPFAM" id="SSF88723">
    <property type="entry name" value="PIN domain-like"/>
    <property type="match status" value="1"/>
</dbReference>
<accession>M0CYV2</accession>
<name>M0CYV2_HALPD</name>
<dbReference type="InParanoid" id="M0CYV2"/>
<evidence type="ECO:0000313" key="2">
    <source>
        <dbReference type="Proteomes" id="UP000011513"/>
    </source>
</evidence>
<gene>
    <name evidence="1" type="ORF">C474_16904</name>
</gene>
<keyword evidence="2" id="KW-1185">Reference proteome</keyword>
<comment type="caution">
    <text evidence="1">The sequence shown here is derived from an EMBL/GenBank/DDBJ whole genome shotgun (WGS) entry which is preliminary data.</text>
</comment>
<dbReference type="eggNOG" id="arCOG04493">
    <property type="taxonomic scope" value="Archaea"/>
</dbReference>
<dbReference type="AlphaFoldDB" id="M0CYV2"/>
<dbReference type="InterPro" id="IPR021799">
    <property type="entry name" value="PIN-like_prokaryotic"/>
</dbReference>
<dbReference type="OrthoDB" id="214513at2157"/>
<sequence>MLVVDTSALISLAAGSVFELVIDEFDVAITETILTELEETASYDDRHARAATAILEKVERLNVVSGSGESPLTSTIDAGEASCVVAVQEYDASFLITDDFRALPELQQLVDAEVALSPIVLRALVKRGVLEEEAALRKFETIANKRDWLGAPIYRYARTLFSEK</sequence>
<dbReference type="Proteomes" id="UP000011513">
    <property type="component" value="Unassembled WGS sequence"/>
</dbReference>
<organism evidence="1 2">
    <name type="scientific">Halogeometricum pallidum JCM 14848</name>
    <dbReference type="NCBI Taxonomy" id="1227487"/>
    <lineage>
        <taxon>Archaea</taxon>
        <taxon>Methanobacteriati</taxon>
        <taxon>Methanobacteriota</taxon>
        <taxon>Stenosarchaea group</taxon>
        <taxon>Halobacteria</taxon>
        <taxon>Halobacteriales</taxon>
        <taxon>Haloferacaceae</taxon>
        <taxon>Halogeometricum</taxon>
    </lineage>
</organism>
<protein>
    <recommendedName>
        <fullName evidence="3">Nucleic acid-binding protein</fullName>
    </recommendedName>
</protein>
<dbReference type="EMBL" id="AOIV01000041">
    <property type="protein sequence ID" value="ELZ27049.1"/>
    <property type="molecule type" value="Genomic_DNA"/>
</dbReference>
<evidence type="ECO:0008006" key="3">
    <source>
        <dbReference type="Google" id="ProtNLM"/>
    </source>
</evidence>